<name>A0A9P1H7S0_9PEZI</name>
<feature type="compositionally biased region" description="Low complexity" evidence="1">
    <location>
        <begin position="27"/>
        <end position="36"/>
    </location>
</feature>
<dbReference type="InterPro" id="IPR010730">
    <property type="entry name" value="HET"/>
</dbReference>
<evidence type="ECO:0000259" key="2">
    <source>
        <dbReference type="Pfam" id="PF06985"/>
    </source>
</evidence>
<reference evidence="3" key="1">
    <citation type="submission" date="2022-11" db="EMBL/GenBank/DDBJ databases">
        <authorList>
            <person name="Scott C."/>
            <person name="Bruce N."/>
        </authorList>
    </citation>
    <scope>NUCLEOTIDE SEQUENCE</scope>
</reference>
<gene>
    <name evidence="3" type="ORF">PPNO1_LOCUS6470</name>
</gene>
<proteinExistence type="predicted"/>
<keyword evidence="4" id="KW-1185">Reference proteome</keyword>
<sequence>MSFLARCMDTNSTTREEEVGVLEDSLDLSLDPGPLVIPDPPRRRSRGSIGGESSHGTTSALIPEFRQDLDCVFPWLEDCYTNHPYCSEKATPVNDLPPGDLFLIDLEDGNRLVKAKPDAAYVTLSYVWASAPRLDAAHRPVQVGERIPADRMTQLFVDVSHVARKLAARYLWIDKFCIAQHDNKLKHRQFQQMRIIYRNSLLCIVAVDADAETRGLPGISRPRVACRLKKKPNSPRRRSSLSTESDTYLWQLRHASQGLIAPMCLSTRSVQALIKASKWWSRAWTYQEHCLSRRCLVFTDEQFYFECNRGQCRCEAEVEGVEEVGGIFQIMRPSPHSRDRPDKVARSYREHLEEFTRRDLRYESQALNAFVGIVKHHQMIHPLLQQVSGIPFFASGRPGDAGRRVWWGDQDQADMAKAVLPILLRGRTVTPDGARRTCARGPASYFPNGPPRPFAKDFAFELHGNMVPYEKLYSSAAYASLSQFEKDTFSPRVFSMRTVALPANVVGKLAYNNTSFFWTVCGFPAEVSLSHRAESPKRANKMLRTGELRALLLGDNSICRDGSPAARCS</sequence>
<protein>
    <recommendedName>
        <fullName evidence="2">Heterokaryon incompatibility domain-containing protein</fullName>
    </recommendedName>
</protein>
<evidence type="ECO:0000313" key="4">
    <source>
        <dbReference type="Proteomes" id="UP000838763"/>
    </source>
</evidence>
<dbReference type="Proteomes" id="UP000838763">
    <property type="component" value="Unassembled WGS sequence"/>
</dbReference>
<feature type="region of interest" description="Disordered" evidence="1">
    <location>
        <begin position="1"/>
        <end position="58"/>
    </location>
</feature>
<comment type="caution">
    <text evidence="3">The sequence shown here is derived from an EMBL/GenBank/DDBJ whole genome shotgun (WGS) entry which is preliminary data.</text>
</comment>
<dbReference type="Pfam" id="PF06985">
    <property type="entry name" value="HET"/>
    <property type="match status" value="1"/>
</dbReference>
<dbReference type="PANTHER" id="PTHR33112">
    <property type="entry name" value="DOMAIN PROTEIN, PUTATIVE-RELATED"/>
    <property type="match status" value="1"/>
</dbReference>
<evidence type="ECO:0000256" key="1">
    <source>
        <dbReference type="SAM" id="MobiDB-lite"/>
    </source>
</evidence>
<dbReference type="OrthoDB" id="5428863at2759"/>
<accession>A0A9P1H7S0</accession>
<dbReference type="PANTHER" id="PTHR33112:SF1">
    <property type="entry name" value="HETEROKARYON INCOMPATIBILITY DOMAIN-CONTAINING PROTEIN"/>
    <property type="match status" value="1"/>
</dbReference>
<dbReference type="AlphaFoldDB" id="A0A9P1H7S0"/>
<feature type="domain" description="Heterokaryon incompatibility" evidence="2">
    <location>
        <begin position="121"/>
        <end position="288"/>
    </location>
</feature>
<organism evidence="3 4">
    <name type="scientific">Parascedosporium putredinis</name>
    <dbReference type="NCBI Taxonomy" id="1442378"/>
    <lineage>
        <taxon>Eukaryota</taxon>
        <taxon>Fungi</taxon>
        <taxon>Dikarya</taxon>
        <taxon>Ascomycota</taxon>
        <taxon>Pezizomycotina</taxon>
        <taxon>Sordariomycetes</taxon>
        <taxon>Hypocreomycetidae</taxon>
        <taxon>Microascales</taxon>
        <taxon>Microascaceae</taxon>
        <taxon>Parascedosporium</taxon>
    </lineage>
</organism>
<evidence type="ECO:0000313" key="3">
    <source>
        <dbReference type="EMBL" id="CAI4216824.1"/>
    </source>
</evidence>
<dbReference type="EMBL" id="CALLCH030000015">
    <property type="protein sequence ID" value="CAI4216824.1"/>
    <property type="molecule type" value="Genomic_DNA"/>
</dbReference>